<comment type="caution">
    <text evidence="2">The sequence shown here is derived from an EMBL/GenBank/DDBJ whole genome shotgun (WGS) entry which is preliminary data.</text>
</comment>
<gene>
    <name evidence="2" type="ORF">RDB_LOCUS32930</name>
</gene>
<dbReference type="AlphaFoldDB" id="A0A8H2WUW6"/>
<feature type="compositionally biased region" description="Basic residues" evidence="1">
    <location>
        <begin position="61"/>
        <end position="70"/>
    </location>
</feature>
<sequence>MDDRKKYIVDDSIRTHCDKDADASESVFESAISTMSTWIGAAVRTVSGSFSAPAPPSHSPSSKRPKRKPRRITINGDTASLIHAAQIPLPPSPTDPSFTDPSLPFQNLQRHNGTLPSPSTRRTNGHHTSLTLTKERGLHCDNEWYHEALQEAAYPPSSGRPLKLYQEEVNQRLVQELFTLKRSTGQSAAEFKEFINYAEKIDKIDAAGGVFAVVSKHVSRRHSFTPRRISEVNQTDLAIKSSQDELNSDFLRRAIKRATDSLHGTRAPNNLPYYINELRDLCKQPEAPVSPTTQLVFFPR</sequence>
<proteinExistence type="predicted"/>
<evidence type="ECO:0000313" key="2">
    <source>
        <dbReference type="EMBL" id="CAE6404474.1"/>
    </source>
</evidence>
<feature type="region of interest" description="Disordered" evidence="1">
    <location>
        <begin position="48"/>
        <end position="70"/>
    </location>
</feature>
<accession>A0A8H2WUW6</accession>
<feature type="region of interest" description="Disordered" evidence="1">
    <location>
        <begin position="86"/>
        <end position="130"/>
    </location>
</feature>
<evidence type="ECO:0000313" key="3">
    <source>
        <dbReference type="Proteomes" id="UP000663826"/>
    </source>
</evidence>
<reference evidence="2" key="1">
    <citation type="submission" date="2021-01" db="EMBL/GenBank/DDBJ databases">
        <authorList>
            <person name="Kaushik A."/>
        </authorList>
    </citation>
    <scope>NUCLEOTIDE SEQUENCE</scope>
    <source>
        <strain evidence="2">AG1-1B</strain>
    </source>
</reference>
<feature type="compositionally biased region" description="Low complexity" evidence="1">
    <location>
        <begin position="95"/>
        <end position="104"/>
    </location>
</feature>
<dbReference type="EMBL" id="CAJMWQ010000953">
    <property type="protein sequence ID" value="CAE6404474.1"/>
    <property type="molecule type" value="Genomic_DNA"/>
</dbReference>
<feature type="compositionally biased region" description="Polar residues" evidence="1">
    <location>
        <begin position="105"/>
        <end position="130"/>
    </location>
</feature>
<evidence type="ECO:0000256" key="1">
    <source>
        <dbReference type="SAM" id="MobiDB-lite"/>
    </source>
</evidence>
<name>A0A8H2WUW6_9AGAM</name>
<dbReference type="Proteomes" id="UP000663826">
    <property type="component" value="Unassembled WGS sequence"/>
</dbReference>
<protein>
    <submittedName>
        <fullName evidence="2">Uncharacterized protein</fullName>
    </submittedName>
</protein>
<organism evidence="2 3">
    <name type="scientific">Rhizoctonia solani</name>
    <dbReference type="NCBI Taxonomy" id="456999"/>
    <lineage>
        <taxon>Eukaryota</taxon>
        <taxon>Fungi</taxon>
        <taxon>Dikarya</taxon>
        <taxon>Basidiomycota</taxon>
        <taxon>Agaricomycotina</taxon>
        <taxon>Agaricomycetes</taxon>
        <taxon>Cantharellales</taxon>
        <taxon>Ceratobasidiaceae</taxon>
        <taxon>Rhizoctonia</taxon>
    </lineage>
</organism>